<evidence type="ECO:0000313" key="4">
    <source>
        <dbReference type="Proteomes" id="UP001204000"/>
    </source>
</evidence>
<proteinExistence type="predicted"/>
<dbReference type="InterPro" id="IPR001387">
    <property type="entry name" value="Cro/C1-type_HTH"/>
</dbReference>
<sequence>MSTKPVDENQKKTRGDQAAKEWSSKLAEQFGQAVKFWREKMELTAVELSNRTREIGYPITRATIAKIESNSRNSKVDVAEVLTLATALHVAPIDLIFPGLPDRRHFATQRVETVSERAQEWFTSSPKFEEVPLWLKGGPHAMQYENSLELRSAIERYHKLVASIEELPAMQDAEPFLLLEGDVIELEGAAFYKAQVRLQASAVASYNGDVSLPHWFDCLVEPKDAEG</sequence>
<reference evidence="3" key="1">
    <citation type="submission" date="2022-05" db="EMBL/GenBank/DDBJ databases">
        <title>Corynebacterium sp. TA-R-1 sp. nov., isolated from human feces.</title>
        <authorList>
            <person name="Shamsuzzaman M."/>
            <person name="Dahal R.H."/>
        </authorList>
    </citation>
    <scope>NUCLEOTIDE SEQUENCE</scope>
    <source>
        <strain evidence="3">TA-R-1</strain>
    </source>
</reference>
<keyword evidence="4" id="KW-1185">Reference proteome</keyword>
<dbReference type="Gene3D" id="1.10.260.40">
    <property type="entry name" value="lambda repressor-like DNA-binding domains"/>
    <property type="match status" value="1"/>
</dbReference>
<evidence type="ECO:0000259" key="2">
    <source>
        <dbReference type="PROSITE" id="PS50943"/>
    </source>
</evidence>
<evidence type="ECO:0000256" key="1">
    <source>
        <dbReference type="SAM" id="MobiDB-lite"/>
    </source>
</evidence>
<gene>
    <name evidence="3" type="ORF">M5J20_01895</name>
</gene>
<dbReference type="SUPFAM" id="SSF47413">
    <property type="entry name" value="lambda repressor-like DNA-binding domains"/>
    <property type="match status" value="1"/>
</dbReference>
<evidence type="ECO:0000313" key="3">
    <source>
        <dbReference type="EMBL" id="MCP1386948.1"/>
    </source>
</evidence>
<dbReference type="RefSeq" id="WP_253575772.1">
    <property type="nucleotide sequence ID" value="NZ_JAMFTQ010000001.1"/>
</dbReference>
<accession>A0ABT1FYV8</accession>
<feature type="domain" description="HTH cro/C1-type" evidence="2">
    <location>
        <begin position="34"/>
        <end position="95"/>
    </location>
</feature>
<organism evidence="3 4">
    <name type="scientific">Corynebacterium stercoris</name>
    <dbReference type="NCBI Taxonomy" id="2943490"/>
    <lineage>
        <taxon>Bacteria</taxon>
        <taxon>Bacillati</taxon>
        <taxon>Actinomycetota</taxon>
        <taxon>Actinomycetes</taxon>
        <taxon>Mycobacteriales</taxon>
        <taxon>Corynebacteriaceae</taxon>
        <taxon>Corynebacterium</taxon>
    </lineage>
</organism>
<feature type="region of interest" description="Disordered" evidence="1">
    <location>
        <begin position="1"/>
        <end position="22"/>
    </location>
</feature>
<dbReference type="EMBL" id="JAMFTQ010000001">
    <property type="protein sequence ID" value="MCP1386948.1"/>
    <property type="molecule type" value="Genomic_DNA"/>
</dbReference>
<dbReference type="InterPro" id="IPR010982">
    <property type="entry name" value="Lambda_DNA-bd_dom_sf"/>
</dbReference>
<protein>
    <recommendedName>
        <fullName evidence="2">HTH cro/C1-type domain-containing protein</fullName>
    </recommendedName>
</protein>
<name>A0ABT1FYV8_9CORY</name>
<comment type="caution">
    <text evidence="3">The sequence shown here is derived from an EMBL/GenBank/DDBJ whole genome shotgun (WGS) entry which is preliminary data.</text>
</comment>
<dbReference type="Proteomes" id="UP001204000">
    <property type="component" value="Unassembled WGS sequence"/>
</dbReference>
<dbReference type="PROSITE" id="PS50943">
    <property type="entry name" value="HTH_CROC1"/>
    <property type="match status" value="1"/>
</dbReference>